<proteinExistence type="predicted"/>
<keyword evidence="2" id="KW-1185">Reference proteome</keyword>
<sequence length="118" mass="12610">MLPAATTLAWPQLIPPSTACRGSTRALPLDWATSGSCKNSTNCRKARIGPVVALWSISRTRSRKTSAHLATSMPSNTSSSLAGWGHPSQVCLSRRQVCTGICTFSSGLPNTTHRRSSR</sequence>
<evidence type="ECO:0000313" key="2">
    <source>
        <dbReference type="Proteomes" id="UP000193411"/>
    </source>
</evidence>
<comment type="caution">
    <text evidence="1">The sequence shown here is derived from an EMBL/GenBank/DDBJ whole genome shotgun (WGS) entry which is preliminary data.</text>
</comment>
<dbReference type="Proteomes" id="UP000193411">
    <property type="component" value="Unassembled WGS sequence"/>
</dbReference>
<dbReference type="AlphaFoldDB" id="A0A1Y2I3Z7"/>
<gene>
    <name evidence="1" type="ORF">BCR44DRAFT_1423567</name>
</gene>
<dbReference type="EMBL" id="MCFL01000002">
    <property type="protein sequence ID" value="ORZ40671.1"/>
    <property type="molecule type" value="Genomic_DNA"/>
</dbReference>
<evidence type="ECO:0000313" key="1">
    <source>
        <dbReference type="EMBL" id="ORZ40671.1"/>
    </source>
</evidence>
<accession>A0A1Y2I3Z7</accession>
<organism evidence="1 2">
    <name type="scientific">Catenaria anguillulae PL171</name>
    <dbReference type="NCBI Taxonomy" id="765915"/>
    <lineage>
        <taxon>Eukaryota</taxon>
        <taxon>Fungi</taxon>
        <taxon>Fungi incertae sedis</taxon>
        <taxon>Blastocladiomycota</taxon>
        <taxon>Blastocladiomycetes</taxon>
        <taxon>Blastocladiales</taxon>
        <taxon>Catenariaceae</taxon>
        <taxon>Catenaria</taxon>
    </lineage>
</organism>
<protein>
    <submittedName>
        <fullName evidence="1">Uncharacterized protein</fullName>
    </submittedName>
</protein>
<reference evidence="1 2" key="1">
    <citation type="submission" date="2016-07" db="EMBL/GenBank/DDBJ databases">
        <title>Pervasive Adenine N6-methylation of Active Genes in Fungi.</title>
        <authorList>
            <consortium name="DOE Joint Genome Institute"/>
            <person name="Mondo S.J."/>
            <person name="Dannebaum R.O."/>
            <person name="Kuo R.C."/>
            <person name="Labutti K."/>
            <person name="Haridas S."/>
            <person name="Kuo A."/>
            <person name="Salamov A."/>
            <person name="Ahrendt S.R."/>
            <person name="Lipzen A."/>
            <person name="Sullivan W."/>
            <person name="Andreopoulos W.B."/>
            <person name="Clum A."/>
            <person name="Lindquist E."/>
            <person name="Daum C."/>
            <person name="Ramamoorthy G.K."/>
            <person name="Gryganskyi A."/>
            <person name="Culley D."/>
            <person name="Magnuson J.K."/>
            <person name="James T.Y."/>
            <person name="O'Malley M.A."/>
            <person name="Stajich J.E."/>
            <person name="Spatafora J.W."/>
            <person name="Visel A."/>
            <person name="Grigoriev I.V."/>
        </authorList>
    </citation>
    <scope>NUCLEOTIDE SEQUENCE [LARGE SCALE GENOMIC DNA]</scope>
    <source>
        <strain evidence="1 2">PL171</strain>
    </source>
</reference>
<name>A0A1Y2I3Z7_9FUNG</name>